<dbReference type="PANTHER" id="PTHR45894">
    <property type="entry name" value="RNA-BINDING PROTEIN 8A"/>
    <property type="match status" value="1"/>
</dbReference>
<sequence>MGAYDMDAMDFVLDVEDDLLDEDTTMEEGEAVPAPVARKLKSTITSGPTGILQAMFNAFKKTKGRGFGDKANAECSNRFFGKEFESLYFYGGPERQKSIEGWIIMVTGLHEEDQEDDLHEVFSEFGEIKNLHLNLDHEWGKASNTDCFRGLGFQQWTSSTSQCKKKVSSRTSLSRSPFKRRY</sequence>
<dbReference type="PROSITE" id="PS50102">
    <property type="entry name" value="RRM"/>
    <property type="match status" value="1"/>
</dbReference>
<evidence type="ECO:0000256" key="1">
    <source>
        <dbReference type="PROSITE-ProRule" id="PRU00176"/>
    </source>
</evidence>
<dbReference type="Gene3D" id="3.30.70.330">
    <property type="match status" value="1"/>
</dbReference>
<dbReference type="GO" id="GO:0006396">
    <property type="term" value="P:RNA processing"/>
    <property type="evidence" value="ECO:0007669"/>
    <property type="project" value="InterPro"/>
</dbReference>
<evidence type="ECO:0000313" key="4">
    <source>
        <dbReference type="Proteomes" id="UP000886520"/>
    </source>
</evidence>
<dbReference type="PRINTS" id="PR01738">
    <property type="entry name" value="RNABINDINGM8"/>
</dbReference>
<keyword evidence="4" id="KW-1185">Reference proteome</keyword>
<dbReference type="InterPro" id="IPR035979">
    <property type="entry name" value="RBD_domain_sf"/>
</dbReference>
<organism evidence="3 4">
    <name type="scientific">Adiantum capillus-veneris</name>
    <name type="common">Maidenhair fern</name>
    <dbReference type="NCBI Taxonomy" id="13818"/>
    <lineage>
        <taxon>Eukaryota</taxon>
        <taxon>Viridiplantae</taxon>
        <taxon>Streptophyta</taxon>
        <taxon>Embryophyta</taxon>
        <taxon>Tracheophyta</taxon>
        <taxon>Polypodiopsida</taxon>
        <taxon>Polypodiidae</taxon>
        <taxon>Polypodiales</taxon>
        <taxon>Pteridineae</taxon>
        <taxon>Pteridaceae</taxon>
        <taxon>Vittarioideae</taxon>
        <taxon>Adiantum</taxon>
    </lineage>
</organism>
<accession>A0A9D4UP57</accession>
<dbReference type="GO" id="GO:0005634">
    <property type="term" value="C:nucleus"/>
    <property type="evidence" value="ECO:0007669"/>
    <property type="project" value="InterPro"/>
</dbReference>
<dbReference type="Pfam" id="PF00076">
    <property type="entry name" value="RRM_1"/>
    <property type="match status" value="1"/>
</dbReference>
<dbReference type="OrthoDB" id="15688at2759"/>
<dbReference type="InterPro" id="IPR000504">
    <property type="entry name" value="RRM_dom"/>
</dbReference>
<proteinExistence type="predicted"/>
<feature type="domain" description="RRM" evidence="2">
    <location>
        <begin position="102"/>
        <end position="182"/>
    </location>
</feature>
<comment type="caution">
    <text evidence="3">The sequence shown here is derived from an EMBL/GenBank/DDBJ whole genome shotgun (WGS) entry which is preliminary data.</text>
</comment>
<gene>
    <name evidence="3" type="ORF">GOP47_0013771</name>
</gene>
<dbReference type="Proteomes" id="UP000886520">
    <property type="component" value="Chromosome 13"/>
</dbReference>
<dbReference type="EMBL" id="JABFUD020000013">
    <property type="protein sequence ID" value="KAI5071520.1"/>
    <property type="molecule type" value="Genomic_DNA"/>
</dbReference>
<dbReference type="SUPFAM" id="SSF54928">
    <property type="entry name" value="RNA-binding domain, RBD"/>
    <property type="match status" value="1"/>
</dbReference>
<evidence type="ECO:0000313" key="3">
    <source>
        <dbReference type="EMBL" id="KAI5071520.1"/>
    </source>
</evidence>
<keyword evidence="1" id="KW-0694">RNA-binding</keyword>
<protein>
    <recommendedName>
        <fullName evidence="2">RRM domain-containing protein</fullName>
    </recommendedName>
</protein>
<dbReference type="GO" id="GO:0003723">
    <property type="term" value="F:RNA binding"/>
    <property type="evidence" value="ECO:0007669"/>
    <property type="project" value="UniProtKB-UniRule"/>
</dbReference>
<dbReference type="InterPro" id="IPR012677">
    <property type="entry name" value="Nucleotide-bd_a/b_plait_sf"/>
</dbReference>
<name>A0A9D4UP57_ADICA</name>
<dbReference type="AlphaFoldDB" id="A0A9D4UP57"/>
<dbReference type="InterPro" id="IPR008111">
    <property type="entry name" value="RNA-bd_8"/>
</dbReference>
<reference evidence="3" key="1">
    <citation type="submission" date="2021-01" db="EMBL/GenBank/DDBJ databases">
        <title>Adiantum capillus-veneris genome.</title>
        <authorList>
            <person name="Fang Y."/>
            <person name="Liao Q."/>
        </authorList>
    </citation>
    <scope>NUCLEOTIDE SEQUENCE</scope>
    <source>
        <strain evidence="3">H3</strain>
        <tissue evidence="3">Leaf</tissue>
    </source>
</reference>
<evidence type="ECO:0000259" key="2">
    <source>
        <dbReference type="PROSITE" id="PS50102"/>
    </source>
</evidence>
<dbReference type="GO" id="GO:0005737">
    <property type="term" value="C:cytoplasm"/>
    <property type="evidence" value="ECO:0007669"/>
    <property type="project" value="InterPro"/>
</dbReference>